<proteinExistence type="inferred from homology"/>
<dbReference type="InterPro" id="IPR052176">
    <property type="entry name" value="Glycosyl_Hydrlase_43_Enz"/>
</dbReference>
<feature type="domain" description="3-keto-alpha-glucoside-1,2-lyase/3-keto-2-hydroxy-glucal hydratase" evidence="7">
    <location>
        <begin position="329"/>
        <end position="503"/>
    </location>
</feature>
<dbReference type="GO" id="GO:0005975">
    <property type="term" value="P:carbohydrate metabolic process"/>
    <property type="evidence" value="ECO:0007669"/>
    <property type="project" value="InterPro"/>
</dbReference>
<dbReference type="GO" id="GO:0004553">
    <property type="term" value="F:hydrolase activity, hydrolyzing O-glycosyl compounds"/>
    <property type="evidence" value="ECO:0007669"/>
    <property type="project" value="InterPro"/>
</dbReference>
<dbReference type="Pfam" id="PF06439">
    <property type="entry name" value="3keto-disac_hyd"/>
    <property type="match status" value="1"/>
</dbReference>
<dbReference type="EMBL" id="KV875099">
    <property type="protein sequence ID" value="OIW27639.1"/>
    <property type="molecule type" value="Genomic_DNA"/>
</dbReference>
<dbReference type="STRING" id="1408157.A0A1J7IIX7"/>
<evidence type="ECO:0000313" key="8">
    <source>
        <dbReference type="EMBL" id="OIW27639.1"/>
    </source>
</evidence>
<dbReference type="AlphaFoldDB" id="A0A1J7IIX7"/>
<keyword evidence="4 6" id="KW-0326">Glycosidase</keyword>
<dbReference type="Pfam" id="PF04616">
    <property type="entry name" value="Glyco_hydro_43"/>
    <property type="match status" value="1"/>
</dbReference>
<dbReference type="PANTHER" id="PTHR43772">
    <property type="entry name" value="ENDO-1,4-BETA-XYLANASE"/>
    <property type="match status" value="1"/>
</dbReference>
<dbReference type="Gene3D" id="2.60.120.560">
    <property type="entry name" value="Exo-inulinase, domain 1"/>
    <property type="match status" value="1"/>
</dbReference>
<dbReference type="InterPro" id="IPR010496">
    <property type="entry name" value="AL/BT2_dom"/>
</dbReference>
<evidence type="ECO:0000256" key="6">
    <source>
        <dbReference type="RuleBase" id="RU361187"/>
    </source>
</evidence>
<dbReference type="Gene3D" id="2.115.10.20">
    <property type="entry name" value="Glycosyl hydrolase domain, family 43"/>
    <property type="match status" value="1"/>
</dbReference>
<feature type="site" description="Important for catalytic activity, responsible for pKa modulation of the active site Glu and correct orientation of both the proton donor and substrate" evidence="5">
    <location>
        <position position="155"/>
    </location>
</feature>
<gene>
    <name evidence="8" type="ORF">CONLIGDRAFT_705471</name>
</gene>
<evidence type="ECO:0000313" key="9">
    <source>
        <dbReference type="Proteomes" id="UP000182658"/>
    </source>
</evidence>
<sequence length="506" mass="55427">MLPQVLMGSTALASAIVPNYTTSESGNPFIAGWYADPDADFFTSQYWVYPTSSLPYDAQTYLDAFSSPDLVHWTRHPSILTTANISWARRAVWAPCVVHRNDRYYLYFGANDIQPGDGQVGGIGVAVSDFPDGPFVDALGRPLIDDYHHGAQPIDQDVFIDDDRQAYIYYGGHSHAVMAKLNEDMVSLGTFTYDDGSTEMFRDVTPPGYVEGAVVFKRKGRYYMMWSEGGWGGPDYAVAYGTADTPLGPFGRVGRVLEQDAAVATGSGHNGVLNVPGTDIWYIVYHRRPLSETDQNHRVVCYDRMYFGEGGEIKPVEMLVRDDFEDGGMIAWRTWTSGTGFDVRDGEMVNVMEEGGLNTVLGLALLDTNFTDFVYEADVTILEDNEEGHGAWLVFRAAKAGDPDKPLFNGYFAGISASRKSVSVGKISQGAGIVSLGQADADIVLGKRYHLRIEAVGSFIKVYVDHILLVTASDPENTESTYTSGANGVRVGQVRAAFDNITVDKA</sequence>
<dbReference type="CDD" id="cd18827">
    <property type="entry name" value="GH43_XlnD-like"/>
    <property type="match status" value="1"/>
</dbReference>
<dbReference type="InParanoid" id="A0A1J7IIX7"/>
<keyword evidence="3" id="KW-0119">Carbohydrate metabolism</keyword>
<keyword evidence="2 6" id="KW-0378">Hydrolase</keyword>
<dbReference type="InterPro" id="IPR006710">
    <property type="entry name" value="Glyco_hydro_43"/>
</dbReference>
<dbReference type="InterPro" id="IPR023296">
    <property type="entry name" value="Glyco_hydro_beta-prop_sf"/>
</dbReference>
<evidence type="ECO:0000256" key="4">
    <source>
        <dbReference type="ARBA" id="ARBA00023295"/>
    </source>
</evidence>
<dbReference type="OrthoDB" id="5211809at2759"/>
<reference evidence="8 9" key="1">
    <citation type="submission" date="2016-10" db="EMBL/GenBank/DDBJ databases">
        <title>Draft genome sequence of Coniochaeta ligniaria NRRL30616, a lignocellulolytic fungus for bioabatement of inhibitors in plant biomass hydrolysates.</title>
        <authorList>
            <consortium name="DOE Joint Genome Institute"/>
            <person name="Jimenez D.J."/>
            <person name="Hector R.E."/>
            <person name="Riley R."/>
            <person name="Sun H."/>
            <person name="Grigoriev I.V."/>
            <person name="Van Elsas J.D."/>
            <person name="Nichols N.N."/>
        </authorList>
    </citation>
    <scope>NUCLEOTIDE SEQUENCE [LARGE SCALE GENOMIC DNA]</scope>
    <source>
        <strain evidence="8 9">NRRL 30616</strain>
    </source>
</reference>
<evidence type="ECO:0000256" key="2">
    <source>
        <dbReference type="ARBA" id="ARBA00022801"/>
    </source>
</evidence>
<keyword evidence="9" id="KW-1185">Reference proteome</keyword>
<organism evidence="8 9">
    <name type="scientific">Coniochaeta ligniaria NRRL 30616</name>
    <dbReference type="NCBI Taxonomy" id="1408157"/>
    <lineage>
        <taxon>Eukaryota</taxon>
        <taxon>Fungi</taxon>
        <taxon>Dikarya</taxon>
        <taxon>Ascomycota</taxon>
        <taxon>Pezizomycotina</taxon>
        <taxon>Sordariomycetes</taxon>
        <taxon>Sordariomycetidae</taxon>
        <taxon>Coniochaetales</taxon>
        <taxon>Coniochaetaceae</taxon>
        <taxon>Coniochaeta</taxon>
    </lineage>
</organism>
<comment type="similarity">
    <text evidence="1 6">Belongs to the glycosyl hydrolase 43 family.</text>
</comment>
<dbReference type="PANTHER" id="PTHR43772:SF2">
    <property type="entry name" value="PUTATIVE (AFU_ORTHOLOGUE AFUA_2G04480)-RELATED"/>
    <property type="match status" value="1"/>
</dbReference>
<dbReference type="SUPFAM" id="SSF75005">
    <property type="entry name" value="Arabinanase/levansucrase/invertase"/>
    <property type="match status" value="1"/>
</dbReference>
<protein>
    <submittedName>
        <fullName evidence="8">Putative glycosyl hydrolase</fullName>
    </submittedName>
</protein>
<evidence type="ECO:0000256" key="5">
    <source>
        <dbReference type="PIRSR" id="PIRSR606710-2"/>
    </source>
</evidence>
<name>A0A1J7IIX7_9PEZI</name>
<evidence type="ECO:0000259" key="7">
    <source>
        <dbReference type="Pfam" id="PF06439"/>
    </source>
</evidence>
<evidence type="ECO:0000256" key="3">
    <source>
        <dbReference type="ARBA" id="ARBA00023277"/>
    </source>
</evidence>
<evidence type="ECO:0000256" key="1">
    <source>
        <dbReference type="ARBA" id="ARBA00009865"/>
    </source>
</evidence>
<accession>A0A1J7IIX7</accession>
<dbReference type="Proteomes" id="UP000182658">
    <property type="component" value="Unassembled WGS sequence"/>
</dbReference>